<keyword evidence="2" id="KW-1185">Reference proteome</keyword>
<dbReference type="AlphaFoldDB" id="A0AAV8YQ34"/>
<dbReference type="EMBL" id="JAPWTK010000053">
    <property type="protein sequence ID" value="KAJ8953834.1"/>
    <property type="molecule type" value="Genomic_DNA"/>
</dbReference>
<comment type="caution">
    <text evidence="1">The sequence shown here is derived from an EMBL/GenBank/DDBJ whole genome shotgun (WGS) entry which is preliminary data.</text>
</comment>
<proteinExistence type="predicted"/>
<protein>
    <submittedName>
        <fullName evidence="1">Uncharacterized protein</fullName>
    </submittedName>
</protein>
<evidence type="ECO:0000313" key="2">
    <source>
        <dbReference type="Proteomes" id="UP001162162"/>
    </source>
</evidence>
<name>A0AAV8YQ34_9CUCU</name>
<dbReference type="Proteomes" id="UP001162162">
    <property type="component" value="Unassembled WGS sequence"/>
</dbReference>
<evidence type="ECO:0000313" key="1">
    <source>
        <dbReference type="EMBL" id="KAJ8953834.1"/>
    </source>
</evidence>
<reference evidence="1" key="1">
    <citation type="journal article" date="2023" name="Insect Mol. Biol.">
        <title>Genome sequencing provides insights into the evolution of gene families encoding plant cell wall-degrading enzymes in longhorned beetles.</title>
        <authorList>
            <person name="Shin N.R."/>
            <person name="Okamura Y."/>
            <person name="Kirsch R."/>
            <person name="Pauchet Y."/>
        </authorList>
    </citation>
    <scope>NUCLEOTIDE SEQUENCE</scope>
    <source>
        <strain evidence="1">AMC_N1</strain>
    </source>
</reference>
<feature type="non-terminal residue" evidence="1">
    <location>
        <position position="1"/>
    </location>
</feature>
<accession>A0AAV8YQ34</accession>
<gene>
    <name evidence="1" type="ORF">NQ318_006684</name>
</gene>
<organism evidence="1 2">
    <name type="scientific">Aromia moschata</name>
    <dbReference type="NCBI Taxonomy" id="1265417"/>
    <lineage>
        <taxon>Eukaryota</taxon>
        <taxon>Metazoa</taxon>
        <taxon>Ecdysozoa</taxon>
        <taxon>Arthropoda</taxon>
        <taxon>Hexapoda</taxon>
        <taxon>Insecta</taxon>
        <taxon>Pterygota</taxon>
        <taxon>Neoptera</taxon>
        <taxon>Endopterygota</taxon>
        <taxon>Coleoptera</taxon>
        <taxon>Polyphaga</taxon>
        <taxon>Cucujiformia</taxon>
        <taxon>Chrysomeloidea</taxon>
        <taxon>Cerambycidae</taxon>
        <taxon>Cerambycinae</taxon>
        <taxon>Callichromatini</taxon>
        <taxon>Aromia</taxon>
    </lineage>
</organism>
<sequence>VTAQPEDKWSPAAIRKDQLADKDLKPILEWKEAGTGRPTWPDVSDKSVALKSYWAQWDSLSVEDGTLRERHTDPDTYVGELERRMSAVHDHVRSRIQL</sequence>